<keyword evidence="1" id="KW-1133">Transmembrane helix</keyword>
<evidence type="ECO:0000259" key="2">
    <source>
        <dbReference type="Pfam" id="PF24800"/>
    </source>
</evidence>
<dbReference type="Pfam" id="PF24800">
    <property type="entry name" value="DUF7702"/>
    <property type="match status" value="1"/>
</dbReference>
<keyword evidence="1" id="KW-0472">Membrane</keyword>
<protein>
    <recommendedName>
        <fullName evidence="2">DUF7702 domain-containing protein</fullName>
    </recommendedName>
</protein>
<dbReference type="PANTHER" id="PTHR42109:SF2">
    <property type="entry name" value="INTEGRAL MEMBRANE PROTEIN"/>
    <property type="match status" value="1"/>
</dbReference>
<gene>
    <name evidence="3" type="ORF">PILCRDRAFT_92595</name>
</gene>
<dbReference type="HOGENOM" id="CLU_056040_1_0_1"/>
<proteinExistence type="predicted"/>
<keyword evidence="4" id="KW-1185">Reference proteome</keyword>
<feature type="transmembrane region" description="Helical" evidence="1">
    <location>
        <begin position="176"/>
        <end position="196"/>
    </location>
</feature>
<dbReference type="Proteomes" id="UP000054166">
    <property type="component" value="Unassembled WGS sequence"/>
</dbReference>
<sequence>MSLNAEARAALMFLILYTILLAFLLFGYFTRRLRLRSRYTVILFHVTIRLASQATGFAFGVVGYANTSLLIAYFILGAEGYFTLVLCTYRFLISWQTHNFASHDSWLEPRYPPGTPIFKRLILSFIFVGQRRRPMSLMHNLLIAANLLIIIGGSMMRSGQDSVRGFDPNIVTAKAMRTAGQATFLTINAFLLYCIIDTIRQSRRENPGQGTHPTLLLLLATWPLLFVRGLYGVMSGVLPAFNYFNPNNYGETGLLDSFVISEYIMGTAMEWTSCVLLMATYPASRSDPQKADLELSKDKAARLGGV</sequence>
<dbReference type="PANTHER" id="PTHR42109">
    <property type="entry name" value="UNPLACED GENOMIC SCAFFOLD UM_SCAF_CONTIG_1.265, WHOLE GENOME SHOTGUN SEQUENCE"/>
    <property type="match status" value="1"/>
</dbReference>
<feature type="transmembrane region" description="Helical" evidence="1">
    <location>
        <begin position="137"/>
        <end position="156"/>
    </location>
</feature>
<dbReference type="InParanoid" id="A0A0C3F2X7"/>
<evidence type="ECO:0000313" key="4">
    <source>
        <dbReference type="Proteomes" id="UP000054166"/>
    </source>
</evidence>
<dbReference type="EMBL" id="KN833061">
    <property type="protein sequence ID" value="KIM74424.1"/>
    <property type="molecule type" value="Genomic_DNA"/>
</dbReference>
<reference evidence="4" key="2">
    <citation type="submission" date="2015-01" db="EMBL/GenBank/DDBJ databases">
        <title>Evolutionary Origins and Diversification of the Mycorrhizal Mutualists.</title>
        <authorList>
            <consortium name="DOE Joint Genome Institute"/>
            <consortium name="Mycorrhizal Genomics Consortium"/>
            <person name="Kohler A."/>
            <person name="Kuo A."/>
            <person name="Nagy L.G."/>
            <person name="Floudas D."/>
            <person name="Copeland A."/>
            <person name="Barry K.W."/>
            <person name="Cichocki N."/>
            <person name="Veneault-Fourrey C."/>
            <person name="LaButti K."/>
            <person name="Lindquist E.A."/>
            <person name="Lipzen A."/>
            <person name="Lundell T."/>
            <person name="Morin E."/>
            <person name="Murat C."/>
            <person name="Riley R."/>
            <person name="Ohm R."/>
            <person name="Sun H."/>
            <person name="Tunlid A."/>
            <person name="Henrissat B."/>
            <person name="Grigoriev I.V."/>
            <person name="Hibbett D.S."/>
            <person name="Martin F."/>
        </authorList>
    </citation>
    <scope>NUCLEOTIDE SEQUENCE [LARGE SCALE GENOMIC DNA]</scope>
    <source>
        <strain evidence="4">F 1598</strain>
    </source>
</reference>
<feature type="transmembrane region" description="Helical" evidence="1">
    <location>
        <begin position="258"/>
        <end position="281"/>
    </location>
</feature>
<feature type="transmembrane region" description="Helical" evidence="1">
    <location>
        <begin position="216"/>
        <end position="238"/>
    </location>
</feature>
<feature type="transmembrane region" description="Helical" evidence="1">
    <location>
        <begin position="12"/>
        <end position="29"/>
    </location>
</feature>
<accession>A0A0C3F2X7</accession>
<feature type="transmembrane region" description="Helical" evidence="1">
    <location>
        <begin position="70"/>
        <end position="92"/>
    </location>
</feature>
<name>A0A0C3F2X7_PILCF</name>
<feature type="domain" description="DUF7702" evidence="2">
    <location>
        <begin position="133"/>
        <end position="265"/>
    </location>
</feature>
<evidence type="ECO:0000256" key="1">
    <source>
        <dbReference type="SAM" id="Phobius"/>
    </source>
</evidence>
<feature type="transmembrane region" description="Helical" evidence="1">
    <location>
        <begin position="41"/>
        <end position="64"/>
    </location>
</feature>
<dbReference type="InterPro" id="IPR056119">
    <property type="entry name" value="DUF7702"/>
</dbReference>
<dbReference type="AlphaFoldDB" id="A0A0C3F2X7"/>
<dbReference type="OrthoDB" id="2560628at2759"/>
<organism evidence="3 4">
    <name type="scientific">Piloderma croceum (strain F 1598)</name>
    <dbReference type="NCBI Taxonomy" id="765440"/>
    <lineage>
        <taxon>Eukaryota</taxon>
        <taxon>Fungi</taxon>
        <taxon>Dikarya</taxon>
        <taxon>Basidiomycota</taxon>
        <taxon>Agaricomycotina</taxon>
        <taxon>Agaricomycetes</taxon>
        <taxon>Agaricomycetidae</taxon>
        <taxon>Atheliales</taxon>
        <taxon>Atheliaceae</taxon>
        <taxon>Piloderma</taxon>
    </lineage>
</organism>
<reference evidence="3 4" key="1">
    <citation type="submission" date="2014-04" db="EMBL/GenBank/DDBJ databases">
        <authorList>
            <consortium name="DOE Joint Genome Institute"/>
            <person name="Kuo A."/>
            <person name="Tarkka M."/>
            <person name="Buscot F."/>
            <person name="Kohler A."/>
            <person name="Nagy L.G."/>
            <person name="Floudas D."/>
            <person name="Copeland A."/>
            <person name="Barry K.W."/>
            <person name="Cichocki N."/>
            <person name="Veneault-Fourrey C."/>
            <person name="LaButti K."/>
            <person name="Lindquist E.A."/>
            <person name="Lipzen A."/>
            <person name="Lundell T."/>
            <person name="Morin E."/>
            <person name="Murat C."/>
            <person name="Sun H."/>
            <person name="Tunlid A."/>
            <person name="Henrissat B."/>
            <person name="Grigoriev I.V."/>
            <person name="Hibbett D.S."/>
            <person name="Martin F."/>
            <person name="Nordberg H.P."/>
            <person name="Cantor M.N."/>
            <person name="Hua S.X."/>
        </authorList>
    </citation>
    <scope>NUCLEOTIDE SEQUENCE [LARGE SCALE GENOMIC DNA]</scope>
    <source>
        <strain evidence="3 4">F 1598</strain>
    </source>
</reference>
<evidence type="ECO:0000313" key="3">
    <source>
        <dbReference type="EMBL" id="KIM74424.1"/>
    </source>
</evidence>
<keyword evidence="1" id="KW-0812">Transmembrane</keyword>